<reference evidence="2 3" key="1">
    <citation type="submission" date="2019-11" db="EMBL/GenBank/DDBJ databases">
        <title>Identification of a novel strain.</title>
        <authorList>
            <person name="Xu Q."/>
            <person name="Wang G."/>
        </authorList>
    </citation>
    <scope>NUCLEOTIDE SEQUENCE [LARGE SCALE GENOMIC DNA]</scope>
    <source>
        <strain evidence="3">xq</strain>
    </source>
</reference>
<comment type="caution">
    <text evidence="2">The sequence shown here is derived from an EMBL/GenBank/DDBJ whole genome shotgun (WGS) entry which is preliminary data.</text>
</comment>
<proteinExistence type="predicted"/>
<dbReference type="NCBIfam" id="TIGR02459">
    <property type="entry name" value="CbtB"/>
    <property type="match status" value="1"/>
</dbReference>
<dbReference type="Pfam" id="PF09489">
    <property type="entry name" value="CbtB"/>
    <property type="match status" value="1"/>
</dbReference>
<dbReference type="InterPro" id="IPR012667">
    <property type="entry name" value="CbtB_put"/>
</dbReference>
<keyword evidence="1" id="KW-1133">Transmembrane helix</keyword>
<dbReference type="AlphaFoldDB" id="A0A6I3KLD4"/>
<feature type="transmembrane region" description="Helical" evidence="1">
    <location>
        <begin position="12"/>
        <end position="35"/>
    </location>
</feature>
<keyword evidence="3" id="KW-1185">Reference proteome</keyword>
<accession>A0A6I3KLD4</accession>
<organism evidence="2 3">
    <name type="scientific">Hyphomicrobium album</name>
    <dbReference type="NCBI Taxonomy" id="2665159"/>
    <lineage>
        <taxon>Bacteria</taxon>
        <taxon>Pseudomonadati</taxon>
        <taxon>Pseudomonadota</taxon>
        <taxon>Alphaproteobacteria</taxon>
        <taxon>Hyphomicrobiales</taxon>
        <taxon>Hyphomicrobiaceae</taxon>
        <taxon>Hyphomicrobium</taxon>
    </lineage>
</organism>
<dbReference type="Proteomes" id="UP000440694">
    <property type="component" value="Unassembled WGS sequence"/>
</dbReference>
<evidence type="ECO:0000313" key="3">
    <source>
        <dbReference type="Proteomes" id="UP000440694"/>
    </source>
</evidence>
<keyword evidence="1" id="KW-0812">Transmembrane</keyword>
<name>A0A6I3KLD4_9HYPH</name>
<protein>
    <submittedName>
        <fullName evidence="2">CbtB-domain containing protein</fullName>
    </submittedName>
</protein>
<sequence length="56" mass="5980">MTTAVTHSQQRADVRVVALVAFAFGAALVFTTGFAHSAMLHSAAHDTRHSLSFPCH</sequence>
<evidence type="ECO:0000313" key="2">
    <source>
        <dbReference type="EMBL" id="MTD94750.1"/>
    </source>
</evidence>
<evidence type="ECO:0000256" key="1">
    <source>
        <dbReference type="SAM" id="Phobius"/>
    </source>
</evidence>
<dbReference type="EMBL" id="WMBQ01000001">
    <property type="protein sequence ID" value="MTD94750.1"/>
    <property type="molecule type" value="Genomic_DNA"/>
</dbReference>
<keyword evidence="1" id="KW-0472">Membrane</keyword>
<dbReference type="RefSeq" id="WP_154739130.1">
    <property type="nucleotide sequence ID" value="NZ_WMBQ01000001.1"/>
</dbReference>
<gene>
    <name evidence="2" type="ORF">GIW81_10450</name>
</gene>